<dbReference type="InterPro" id="IPR025421">
    <property type="entry name" value="DUF4148"/>
</dbReference>
<evidence type="ECO:0000256" key="2">
    <source>
        <dbReference type="SAM" id="SignalP"/>
    </source>
</evidence>
<gene>
    <name evidence="3" type="ORF">C0Z20_04125</name>
</gene>
<dbReference type="OrthoDB" id="9104200at2"/>
<dbReference type="Proteomes" id="UP000235777">
    <property type="component" value="Unassembled WGS sequence"/>
</dbReference>
<feature type="chain" id="PRO_5014989729" evidence="2">
    <location>
        <begin position="23"/>
        <end position="111"/>
    </location>
</feature>
<keyword evidence="2" id="KW-0732">Signal</keyword>
<proteinExistence type="predicted"/>
<evidence type="ECO:0000256" key="1">
    <source>
        <dbReference type="SAM" id="MobiDB-lite"/>
    </source>
</evidence>
<protein>
    <submittedName>
        <fullName evidence="3">DUF4148 domain-containing protein</fullName>
    </submittedName>
</protein>
<comment type="caution">
    <text evidence="3">The sequence shown here is derived from an EMBL/GenBank/DDBJ whole genome shotgun (WGS) entry which is preliminary data.</text>
</comment>
<feature type="region of interest" description="Disordered" evidence="1">
    <location>
        <begin position="69"/>
        <end position="111"/>
    </location>
</feature>
<evidence type="ECO:0000313" key="3">
    <source>
        <dbReference type="EMBL" id="PMS38003.1"/>
    </source>
</evidence>
<evidence type="ECO:0000313" key="4">
    <source>
        <dbReference type="Proteomes" id="UP000235777"/>
    </source>
</evidence>
<dbReference type="Pfam" id="PF13663">
    <property type="entry name" value="DUF4148"/>
    <property type="match status" value="1"/>
</dbReference>
<feature type="signal peptide" evidence="2">
    <location>
        <begin position="1"/>
        <end position="22"/>
    </location>
</feature>
<reference evidence="3 4" key="1">
    <citation type="submission" date="2018-01" db="EMBL/GenBank/DDBJ databases">
        <title>Whole genome analyses suggest that Burkholderia sensu lato contains two further novel genera in the rhizoxinica-symbiotica group Mycetohabitans gen. nov., and Trinickia gen. nov.: implications for the evolution of diazotrophy and nodulation in the Burkholderiaceae.</title>
        <authorList>
            <person name="Estrada-de los Santos P."/>
            <person name="Palmer M."/>
            <person name="Chavez-Ramirez B."/>
            <person name="Beukes C."/>
            <person name="Steenkamp E.T."/>
            <person name="Hirsch A.M."/>
            <person name="Manyaka P."/>
            <person name="Maluk M."/>
            <person name="Lafos M."/>
            <person name="Crook M."/>
            <person name="Gross E."/>
            <person name="Simon M.F."/>
            <person name="Bueno dos Reis Junior F."/>
            <person name="Poole P.S."/>
            <person name="Venter S.N."/>
            <person name="James E.K."/>
        </authorList>
    </citation>
    <scope>NUCLEOTIDE SEQUENCE [LARGE SCALE GENOMIC DNA]</scope>
    <source>
        <strain evidence="3 4">JPY 581</strain>
    </source>
</reference>
<dbReference type="AlphaFoldDB" id="A0A2N7X8C0"/>
<dbReference type="RefSeq" id="WP_018438812.1">
    <property type="nucleotide sequence ID" value="NZ_KB890164.1"/>
</dbReference>
<name>A0A2N7X8C0_9BURK</name>
<keyword evidence="4" id="KW-1185">Reference proteome</keyword>
<dbReference type="EMBL" id="PNYC01000002">
    <property type="protein sequence ID" value="PMS38003.1"/>
    <property type="molecule type" value="Genomic_DNA"/>
</dbReference>
<sequence length="111" mass="11519">MKQVAICMLTVGALASFSAAFAEPPSAPITRAQVRADLLRIEQAGYNPAANNDPYYPADIQAAEAKVAAEDAARKEQQLTVDSVGGTPRSGAPYAGKRDSLSPARSTGLGQ</sequence>
<organism evidence="3 4">
    <name type="scientific">Trinickia symbiotica</name>
    <dbReference type="NCBI Taxonomy" id="863227"/>
    <lineage>
        <taxon>Bacteria</taxon>
        <taxon>Pseudomonadati</taxon>
        <taxon>Pseudomonadota</taxon>
        <taxon>Betaproteobacteria</taxon>
        <taxon>Burkholderiales</taxon>
        <taxon>Burkholderiaceae</taxon>
        <taxon>Trinickia</taxon>
    </lineage>
</organism>
<accession>A0A2N7X8C0</accession>